<organism evidence="1">
    <name type="scientific">viral metagenome</name>
    <dbReference type="NCBI Taxonomy" id="1070528"/>
    <lineage>
        <taxon>unclassified sequences</taxon>
        <taxon>metagenomes</taxon>
        <taxon>organismal metagenomes</taxon>
    </lineage>
</organism>
<accession>A0A6C0I4Y1</accession>
<proteinExistence type="predicted"/>
<evidence type="ECO:0000313" key="1">
    <source>
        <dbReference type="EMBL" id="QHT87944.1"/>
    </source>
</evidence>
<dbReference type="AlphaFoldDB" id="A0A6C0I4Y1"/>
<sequence length="132" mass="14549">MSIDDEIILEGTYTSPTNNVFTFQVAGSENAYFLGFVKGVSATIANLIPSYKRSGVILMNEEEFNLFKNTVLNQEQDWIFRTTTIPGRWRTSTNAGAGEVFASADTCEASADTVEPNTISKSIEITDVFVFI</sequence>
<reference evidence="1" key="1">
    <citation type="journal article" date="2020" name="Nature">
        <title>Giant virus diversity and host interactions through global metagenomics.</title>
        <authorList>
            <person name="Schulz F."/>
            <person name="Roux S."/>
            <person name="Paez-Espino D."/>
            <person name="Jungbluth S."/>
            <person name="Walsh D.A."/>
            <person name="Denef V.J."/>
            <person name="McMahon K.D."/>
            <person name="Konstantinidis K.T."/>
            <person name="Eloe-Fadrosh E.A."/>
            <person name="Kyrpides N.C."/>
            <person name="Woyke T."/>
        </authorList>
    </citation>
    <scope>NUCLEOTIDE SEQUENCE</scope>
    <source>
        <strain evidence="1">GVMAG-M-3300023184-191</strain>
    </source>
</reference>
<protein>
    <submittedName>
        <fullName evidence="1">Uncharacterized protein</fullName>
    </submittedName>
</protein>
<dbReference type="EMBL" id="MN740104">
    <property type="protein sequence ID" value="QHT87944.1"/>
    <property type="molecule type" value="Genomic_DNA"/>
</dbReference>
<name>A0A6C0I4Y1_9ZZZZ</name>